<evidence type="ECO:0000313" key="1">
    <source>
        <dbReference type="EMBL" id="JAH90410.1"/>
    </source>
</evidence>
<dbReference type="AlphaFoldDB" id="A0A0E9WLF5"/>
<accession>A0A0E9WLF5</accession>
<name>A0A0E9WLF5_ANGAN</name>
<sequence>MLFCGTGSLEPLLSESVIPSNFFGCFLPSQTESYE</sequence>
<organism evidence="1">
    <name type="scientific">Anguilla anguilla</name>
    <name type="common">European freshwater eel</name>
    <name type="synonym">Muraena anguilla</name>
    <dbReference type="NCBI Taxonomy" id="7936"/>
    <lineage>
        <taxon>Eukaryota</taxon>
        <taxon>Metazoa</taxon>
        <taxon>Chordata</taxon>
        <taxon>Craniata</taxon>
        <taxon>Vertebrata</taxon>
        <taxon>Euteleostomi</taxon>
        <taxon>Actinopterygii</taxon>
        <taxon>Neopterygii</taxon>
        <taxon>Teleostei</taxon>
        <taxon>Anguilliformes</taxon>
        <taxon>Anguillidae</taxon>
        <taxon>Anguilla</taxon>
    </lineage>
</organism>
<reference evidence="1" key="2">
    <citation type="journal article" date="2015" name="Fish Shellfish Immunol.">
        <title>Early steps in the European eel (Anguilla anguilla)-Vibrio vulnificus interaction in the gills: Role of the RtxA13 toxin.</title>
        <authorList>
            <person name="Callol A."/>
            <person name="Pajuelo D."/>
            <person name="Ebbesson L."/>
            <person name="Teles M."/>
            <person name="MacKenzie S."/>
            <person name="Amaro C."/>
        </authorList>
    </citation>
    <scope>NUCLEOTIDE SEQUENCE</scope>
</reference>
<dbReference type="EMBL" id="GBXM01018167">
    <property type="protein sequence ID" value="JAH90410.1"/>
    <property type="molecule type" value="Transcribed_RNA"/>
</dbReference>
<protein>
    <submittedName>
        <fullName evidence="1">Uncharacterized protein</fullName>
    </submittedName>
</protein>
<proteinExistence type="predicted"/>
<reference evidence="1" key="1">
    <citation type="submission" date="2014-11" db="EMBL/GenBank/DDBJ databases">
        <authorList>
            <person name="Amaro Gonzalez C."/>
        </authorList>
    </citation>
    <scope>NUCLEOTIDE SEQUENCE</scope>
</reference>